<dbReference type="PROSITE" id="PS00678">
    <property type="entry name" value="WD_REPEATS_1"/>
    <property type="match status" value="2"/>
</dbReference>
<dbReference type="PRINTS" id="PR00320">
    <property type="entry name" value="GPROTEINBRPT"/>
</dbReference>
<keyword evidence="4" id="KW-0175">Coiled coil</keyword>
<reference evidence="6" key="1">
    <citation type="submission" date="2018-02" db="EMBL/GenBank/DDBJ databases">
        <authorList>
            <person name="Cohen D.B."/>
            <person name="Kent A.D."/>
        </authorList>
    </citation>
    <scope>NUCLEOTIDE SEQUENCE</scope>
</reference>
<protein>
    <submittedName>
        <fullName evidence="6">Uncharacterized protein</fullName>
    </submittedName>
</protein>
<proteinExistence type="predicted"/>
<feature type="repeat" description="WD" evidence="3">
    <location>
        <begin position="886"/>
        <end position="919"/>
    </location>
</feature>
<dbReference type="InterPro" id="IPR001680">
    <property type="entry name" value="WD40_rpt"/>
</dbReference>
<keyword evidence="1 3" id="KW-0853">WD repeat</keyword>
<dbReference type="InterPro" id="IPR019775">
    <property type="entry name" value="WD40_repeat_CS"/>
</dbReference>
<dbReference type="AlphaFoldDB" id="A0A2N9FYP4"/>
<dbReference type="SUPFAM" id="SSF56112">
    <property type="entry name" value="Protein kinase-like (PK-like)"/>
    <property type="match status" value="1"/>
</dbReference>
<feature type="region of interest" description="Disordered" evidence="5">
    <location>
        <begin position="373"/>
        <end position="409"/>
    </location>
</feature>
<evidence type="ECO:0000256" key="1">
    <source>
        <dbReference type="ARBA" id="ARBA00022574"/>
    </source>
</evidence>
<evidence type="ECO:0000256" key="5">
    <source>
        <dbReference type="SAM" id="MobiDB-lite"/>
    </source>
</evidence>
<dbReference type="PANTHER" id="PTHR44218">
    <property type="entry name" value="PROTEIN SPA1-RELATED 2"/>
    <property type="match status" value="1"/>
</dbReference>
<name>A0A2N9FYP4_FAGSY</name>
<dbReference type="Gene3D" id="1.10.510.10">
    <property type="entry name" value="Transferase(Phosphotransferase) domain 1"/>
    <property type="match status" value="1"/>
</dbReference>
<dbReference type="EMBL" id="OIVN01001277">
    <property type="protein sequence ID" value="SPC92061.1"/>
    <property type="molecule type" value="Genomic_DNA"/>
</dbReference>
<dbReference type="PROSITE" id="PS50082">
    <property type="entry name" value="WD_REPEATS_2"/>
    <property type="match status" value="3"/>
</dbReference>
<dbReference type="Pfam" id="PF00400">
    <property type="entry name" value="WD40"/>
    <property type="match status" value="3"/>
</dbReference>
<evidence type="ECO:0000256" key="3">
    <source>
        <dbReference type="PROSITE-ProRule" id="PRU00221"/>
    </source>
</evidence>
<feature type="region of interest" description="Disordered" evidence="5">
    <location>
        <begin position="253"/>
        <end position="276"/>
    </location>
</feature>
<dbReference type="SMART" id="SM00320">
    <property type="entry name" value="WD40"/>
    <property type="match status" value="7"/>
</dbReference>
<evidence type="ECO:0000256" key="4">
    <source>
        <dbReference type="SAM" id="Coils"/>
    </source>
</evidence>
<organism evidence="6">
    <name type="scientific">Fagus sylvatica</name>
    <name type="common">Beechnut</name>
    <dbReference type="NCBI Taxonomy" id="28930"/>
    <lineage>
        <taxon>Eukaryota</taxon>
        <taxon>Viridiplantae</taxon>
        <taxon>Streptophyta</taxon>
        <taxon>Embryophyta</taxon>
        <taxon>Tracheophyta</taxon>
        <taxon>Spermatophyta</taxon>
        <taxon>Magnoliopsida</taxon>
        <taxon>eudicotyledons</taxon>
        <taxon>Gunneridae</taxon>
        <taxon>Pentapetalae</taxon>
        <taxon>rosids</taxon>
        <taxon>fabids</taxon>
        <taxon>Fagales</taxon>
        <taxon>Fagaceae</taxon>
        <taxon>Fagus</taxon>
    </lineage>
</organism>
<feature type="compositionally biased region" description="Low complexity" evidence="5">
    <location>
        <begin position="607"/>
        <end position="618"/>
    </location>
</feature>
<evidence type="ECO:0000256" key="2">
    <source>
        <dbReference type="ARBA" id="ARBA00022737"/>
    </source>
</evidence>
<feature type="repeat" description="WD" evidence="3">
    <location>
        <begin position="800"/>
        <end position="842"/>
    </location>
</feature>
<dbReference type="PROSITE" id="PS50294">
    <property type="entry name" value="WD_REPEATS_REGION"/>
    <property type="match status" value="1"/>
</dbReference>
<accession>A0A2N9FYP4</accession>
<gene>
    <name evidence="6" type="ORF">FSB_LOCUS19943</name>
</gene>
<feature type="compositionally biased region" description="Low complexity" evidence="5">
    <location>
        <begin position="396"/>
        <end position="409"/>
    </location>
</feature>
<dbReference type="PANTHER" id="PTHR44218:SF15">
    <property type="entry name" value="PROTEIN SPA1-RELATED 2"/>
    <property type="match status" value="1"/>
</dbReference>
<keyword evidence="2" id="KW-0677">Repeat</keyword>
<feature type="region of interest" description="Disordered" evidence="5">
    <location>
        <begin position="600"/>
        <end position="624"/>
    </location>
</feature>
<dbReference type="SUPFAM" id="SSF50978">
    <property type="entry name" value="WD40 repeat-like"/>
    <property type="match status" value="1"/>
</dbReference>
<dbReference type="InterPro" id="IPR020472">
    <property type="entry name" value="WD40_PAC1"/>
</dbReference>
<dbReference type="GO" id="GO:0009640">
    <property type="term" value="P:photomorphogenesis"/>
    <property type="evidence" value="ECO:0007669"/>
    <property type="project" value="InterPro"/>
</dbReference>
<feature type="coiled-coil region" evidence="4">
    <location>
        <begin position="549"/>
        <end position="576"/>
    </location>
</feature>
<dbReference type="Gene3D" id="2.130.10.10">
    <property type="entry name" value="YVTN repeat-like/Quinoprotein amine dehydrogenase"/>
    <property type="match status" value="1"/>
</dbReference>
<feature type="repeat" description="WD" evidence="3">
    <location>
        <begin position="757"/>
        <end position="799"/>
    </location>
</feature>
<dbReference type="InterPro" id="IPR036322">
    <property type="entry name" value="WD40_repeat_dom_sf"/>
</dbReference>
<dbReference type="InterPro" id="IPR011009">
    <property type="entry name" value="Kinase-like_dom_sf"/>
</dbReference>
<evidence type="ECO:0000313" key="6">
    <source>
        <dbReference type="EMBL" id="SPC92061.1"/>
    </source>
</evidence>
<dbReference type="InterPro" id="IPR015943">
    <property type="entry name" value="WD40/YVTN_repeat-like_dom_sf"/>
</dbReference>
<dbReference type="InterPro" id="IPR044630">
    <property type="entry name" value="SPA1/2/3/4"/>
</dbReference>
<sequence>MDEGVGDEVTALGMEEGVHLQRKESEYSLKPESRDMLRSGEMFIHGEGDYSRNPTQEFTVQEGKNVYNSVNHMNGEQIHDAGVMVEELRVTNYNGSNLAIIGTTNNRERMQGRQSQWQHLYQFAGGLGGGSSHGDTMHRDNSQAKSSFWEDIGCAPLAELSGQKPFADDGNDMVEQLTIAENKKASENDLGGIRTKILSKSRFSEFFVKQTLKGKGIVCKGAPRDGFHPESKVQNNLKVACTTVVASDIPPSLGSKAAMPSPAGIAGPRTGGSDHDGVSLRQWLKVKHQKASCCHQIRLSTLGHPVHRETSESSMDQNTLQSDSCLTRKRPLKQIMFPSAALYAKKQKFSENKNFISQWHQFSSLSGYKRETAHDSNVNSTCPRDSCNEYNEDNPSSETQSKSSSSPFTSSIAQQRLISLGDQLEEKWYTSPEELGGGGCTIASNIYCLGVVLFELLGRFDSERAHAAAMSDLCQRILPPEFFSENTKEAGFCHWLLHPEPSSRPTTRDILQSEMTNGAEEVHAEELSSSMEQDDAESDLLLHFLVLLEEQKQKHASKLVEELRRLEKDIEEVERRHSIKNPLSHSCLHNDSLSRKENRFLHKEPSSSEVLSQSSPVSDTNELRSTRNISHLESVYFSMRSKVQLSESDATMRADKDLLRKRESWYLAQKEEETQIPTDHLGAFYDGLCKYARYSKFEVRGILRNGDFSSSANVICSLSFDREEDYFATAGVSKKIKIFEFNALFNESVDIHYPAIEISNKSKLTCVCWNNYIRNYLASTDYDGAVKLWDASTGQGFSQFTGHERRAWSVDFSQVCPTKLASGSDDYLVKLWSITERNCLDTIRTIANVCCVQFSPHSSHLLAFGSSDYRTYCYDLRNTRTPWCVLAGHNKAVSYVKFLDSETLVSASTDNTLKLWDLNKTSPCGPSTNACNILTLGGHTNEKNFVGLSTADGYIACGSETNEVYAYHRSQAMPITSHKFGSIDPISGKETDENNGQFISSVCWRGKSDMVVAASSSGCIKVLQLV</sequence>